<gene>
    <name evidence="2" type="primary">KNAG0F03570</name>
    <name evidence="2" type="ordered locus">KNAG_0F03570</name>
</gene>
<reference evidence="3" key="2">
    <citation type="submission" date="2012-08" db="EMBL/GenBank/DDBJ databases">
        <title>Genome sequence of Kazachstania naganishii.</title>
        <authorList>
            <person name="Gordon J.L."/>
            <person name="Armisen D."/>
            <person name="Proux-Wera E."/>
            <person name="OhEigeartaigh S.S."/>
            <person name="Byrne K.P."/>
            <person name="Wolfe K.H."/>
        </authorList>
    </citation>
    <scope>NUCLEOTIDE SEQUENCE [LARGE SCALE GENOMIC DNA]</scope>
    <source>
        <strain evidence="3">ATCC MYA-139 / BCRC 22969 / CBS 8797 / CCRC 22969 / KCTC 17520 / NBRC 10181 / NCYC 3082</strain>
    </source>
</reference>
<reference evidence="2 3" key="1">
    <citation type="journal article" date="2011" name="Proc. Natl. Acad. Sci. U.S.A.">
        <title>Evolutionary erosion of yeast sex chromosomes by mating-type switching accidents.</title>
        <authorList>
            <person name="Gordon J.L."/>
            <person name="Armisen D."/>
            <person name="Proux-Wera E."/>
            <person name="Oheigeartaigh S.S."/>
            <person name="Byrne K.P."/>
            <person name="Wolfe K.H."/>
        </authorList>
    </citation>
    <scope>NUCLEOTIDE SEQUENCE [LARGE SCALE GENOMIC DNA]</scope>
    <source>
        <strain evidence="3">ATCC MYA-139 / BCRC 22969 / CBS 8797 / CCRC 22969 / KCTC 17520 / NBRC 10181 / NCYC 3082</strain>
    </source>
</reference>
<proteinExistence type="predicted"/>
<feature type="transmembrane region" description="Helical" evidence="1">
    <location>
        <begin position="21"/>
        <end position="41"/>
    </location>
</feature>
<dbReference type="HOGENOM" id="CLU_206741_0_0_1"/>
<keyword evidence="1" id="KW-0472">Membrane</keyword>
<dbReference type="EMBL" id="HE978319">
    <property type="protein sequence ID" value="CCK71019.1"/>
    <property type="molecule type" value="Genomic_DNA"/>
</dbReference>
<dbReference type="OrthoDB" id="4030176at2759"/>
<dbReference type="RefSeq" id="XP_022465265.1">
    <property type="nucleotide sequence ID" value="XM_022608806.1"/>
</dbReference>
<protein>
    <submittedName>
        <fullName evidence="2">Uncharacterized protein</fullName>
    </submittedName>
</protein>
<dbReference type="Proteomes" id="UP000006310">
    <property type="component" value="Chromosome 6"/>
</dbReference>
<dbReference type="KEGG" id="kng:KNAG_0F03570"/>
<keyword evidence="1" id="KW-1133">Transmembrane helix</keyword>
<organism evidence="2 3">
    <name type="scientific">Huiozyma naganishii (strain ATCC MYA-139 / BCRC 22969 / CBS 8797 / KCTC 17520 / NBRC 10181 / NCYC 3082 / Yp74L-3)</name>
    <name type="common">Yeast</name>
    <name type="synonym">Kazachstania naganishii</name>
    <dbReference type="NCBI Taxonomy" id="1071383"/>
    <lineage>
        <taxon>Eukaryota</taxon>
        <taxon>Fungi</taxon>
        <taxon>Dikarya</taxon>
        <taxon>Ascomycota</taxon>
        <taxon>Saccharomycotina</taxon>
        <taxon>Saccharomycetes</taxon>
        <taxon>Saccharomycetales</taxon>
        <taxon>Saccharomycetaceae</taxon>
        <taxon>Huiozyma</taxon>
    </lineage>
</organism>
<dbReference type="GeneID" id="34526734"/>
<keyword evidence="3" id="KW-1185">Reference proteome</keyword>
<dbReference type="AlphaFoldDB" id="J7S7K9"/>
<evidence type="ECO:0000313" key="2">
    <source>
        <dbReference type="EMBL" id="CCK71019.1"/>
    </source>
</evidence>
<accession>J7S7K9</accession>
<dbReference type="OMA" id="IAMWLFT"/>
<evidence type="ECO:0000256" key="1">
    <source>
        <dbReference type="SAM" id="Phobius"/>
    </source>
</evidence>
<evidence type="ECO:0000313" key="3">
    <source>
        <dbReference type="Proteomes" id="UP000006310"/>
    </source>
</evidence>
<name>J7S7K9_HUIN7</name>
<sequence length="60" mass="7087">MWFYQRNPLWEWLRRAVQRPADVFMWLFTGIIVGSTVYLILGLPGPPTTGRDRPRRGRGQ</sequence>
<keyword evidence="1" id="KW-0812">Transmembrane</keyword>